<dbReference type="RefSeq" id="XP_040697790.1">
    <property type="nucleotide sequence ID" value="XM_040848377.1"/>
</dbReference>
<dbReference type="GeneID" id="63764450"/>
<dbReference type="Proteomes" id="UP000184356">
    <property type="component" value="Unassembled WGS sequence"/>
</dbReference>
<dbReference type="VEuPathDB" id="FungiDB:ASPSYDRAFT_518690"/>
<sequence length="173" mass="20006">MVQSVCNFYITPVDTSPQQFLSIVFRPNIFPFPIFKTGCCKDVVIFCRTTCSFCLDLVSTVAPSHLLTRQPNSFNHTRALVRLNQTNKGGNVALWLLQQLRFNEICPMTPIRTSQFYCLLLQGSARHIFEALTLHSSRFPTHTNCYFSSPFFFLIPCRNLKSSVCIRRCRYKY</sequence>
<proteinExistence type="predicted"/>
<dbReference type="EMBL" id="KV878596">
    <property type="protein sequence ID" value="OJJ53984.1"/>
    <property type="molecule type" value="Genomic_DNA"/>
</dbReference>
<gene>
    <name evidence="1" type="ORF">ASPSYDRAFT_518690</name>
</gene>
<protein>
    <submittedName>
        <fullName evidence="1">Uncharacterized protein</fullName>
    </submittedName>
</protein>
<evidence type="ECO:0000313" key="1">
    <source>
        <dbReference type="EMBL" id="OJJ53984.1"/>
    </source>
</evidence>
<dbReference type="AlphaFoldDB" id="A0A1L9T3F5"/>
<accession>A0A1L9T3F5</accession>
<reference evidence="2" key="1">
    <citation type="journal article" date="2017" name="Genome Biol.">
        <title>Comparative genomics reveals high biological diversity and specific adaptations in the industrially and medically important fungal genus Aspergillus.</title>
        <authorList>
            <person name="de Vries R.P."/>
            <person name="Riley R."/>
            <person name="Wiebenga A."/>
            <person name="Aguilar-Osorio G."/>
            <person name="Amillis S."/>
            <person name="Uchima C.A."/>
            <person name="Anderluh G."/>
            <person name="Asadollahi M."/>
            <person name="Askin M."/>
            <person name="Barry K."/>
            <person name="Battaglia E."/>
            <person name="Bayram O."/>
            <person name="Benocci T."/>
            <person name="Braus-Stromeyer S.A."/>
            <person name="Caldana C."/>
            <person name="Canovas D."/>
            <person name="Cerqueira G.C."/>
            <person name="Chen F."/>
            <person name="Chen W."/>
            <person name="Choi C."/>
            <person name="Clum A."/>
            <person name="Dos Santos R.A."/>
            <person name="Damasio A.R."/>
            <person name="Diallinas G."/>
            <person name="Emri T."/>
            <person name="Fekete E."/>
            <person name="Flipphi M."/>
            <person name="Freyberg S."/>
            <person name="Gallo A."/>
            <person name="Gournas C."/>
            <person name="Habgood R."/>
            <person name="Hainaut M."/>
            <person name="Harispe M.L."/>
            <person name="Henrissat B."/>
            <person name="Hilden K.S."/>
            <person name="Hope R."/>
            <person name="Hossain A."/>
            <person name="Karabika E."/>
            <person name="Karaffa L."/>
            <person name="Karanyi Z."/>
            <person name="Krasevec N."/>
            <person name="Kuo A."/>
            <person name="Kusch H."/>
            <person name="LaButti K."/>
            <person name="Lagendijk E.L."/>
            <person name="Lapidus A."/>
            <person name="Levasseur A."/>
            <person name="Lindquist E."/>
            <person name="Lipzen A."/>
            <person name="Logrieco A.F."/>
            <person name="MacCabe A."/>
            <person name="Maekelae M.R."/>
            <person name="Malavazi I."/>
            <person name="Melin P."/>
            <person name="Meyer V."/>
            <person name="Mielnichuk N."/>
            <person name="Miskei M."/>
            <person name="Molnar A.P."/>
            <person name="Mule G."/>
            <person name="Ngan C.Y."/>
            <person name="Orejas M."/>
            <person name="Orosz E."/>
            <person name="Ouedraogo J.P."/>
            <person name="Overkamp K.M."/>
            <person name="Park H.-S."/>
            <person name="Perrone G."/>
            <person name="Piumi F."/>
            <person name="Punt P.J."/>
            <person name="Ram A.F."/>
            <person name="Ramon A."/>
            <person name="Rauscher S."/>
            <person name="Record E."/>
            <person name="Riano-Pachon D.M."/>
            <person name="Robert V."/>
            <person name="Roehrig J."/>
            <person name="Ruller R."/>
            <person name="Salamov A."/>
            <person name="Salih N.S."/>
            <person name="Samson R.A."/>
            <person name="Sandor E."/>
            <person name="Sanguinetti M."/>
            <person name="Schuetze T."/>
            <person name="Sepcic K."/>
            <person name="Shelest E."/>
            <person name="Sherlock G."/>
            <person name="Sophianopoulou V."/>
            <person name="Squina F.M."/>
            <person name="Sun H."/>
            <person name="Susca A."/>
            <person name="Todd R.B."/>
            <person name="Tsang A."/>
            <person name="Unkles S.E."/>
            <person name="van de Wiele N."/>
            <person name="van Rossen-Uffink D."/>
            <person name="Oliveira J.V."/>
            <person name="Vesth T.C."/>
            <person name="Visser J."/>
            <person name="Yu J.-H."/>
            <person name="Zhou M."/>
            <person name="Andersen M.R."/>
            <person name="Archer D.B."/>
            <person name="Baker S.E."/>
            <person name="Benoit I."/>
            <person name="Brakhage A.A."/>
            <person name="Braus G.H."/>
            <person name="Fischer R."/>
            <person name="Frisvad J.C."/>
            <person name="Goldman G.H."/>
            <person name="Houbraken J."/>
            <person name="Oakley B."/>
            <person name="Pocsi I."/>
            <person name="Scazzocchio C."/>
            <person name="Seiboth B."/>
            <person name="vanKuyk P.A."/>
            <person name="Wortman J."/>
            <person name="Dyer P.S."/>
            <person name="Grigoriev I.V."/>
        </authorList>
    </citation>
    <scope>NUCLEOTIDE SEQUENCE [LARGE SCALE GENOMIC DNA]</scope>
    <source>
        <strain evidence="2">CBS 593.65</strain>
    </source>
</reference>
<evidence type="ECO:0000313" key="2">
    <source>
        <dbReference type="Proteomes" id="UP000184356"/>
    </source>
</evidence>
<keyword evidence="2" id="KW-1185">Reference proteome</keyword>
<name>A0A1L9T3F5_9EURO</name>
<organism evidence="1 2">
    <name type="scientific">Aspergillus sydowii CBS 593.65</name>
    <dbReference type="NCBI Taxonomy" id="1036612"/>
    <lineage>
        <taxon>Eukaryota</taxon>
        <taxon>Fungi</taxon>
        <taxon>Dikarya</taxon>
        <taxon>Ascomycota</taxon>
        <taxon>Pezizomycotina</taxon>
        <taxon>Eurotiomycetes</taxon>
        <taxon>Eurotiomycetidae</taxon>
        <taxon>Eurotiales</taxon>
        <taxon>Aspergillaceae</taxon>
        <taxon>Aspergillus</taxon>
        <taxon>Aspergillus subgen. Nidulantes</taxon>
    </lineage>
</organism>